<dbReference type="EMBL" id="CP064654">
    <property type="protein sequence ID" value="QPC98645.1"/>
    <property type="molecule type" value="Genomic_DNA"/>
</dbReference>
<dbReference type="RefSeq" id="WP_200981649.1">
    <property type="nucleotide sequence ID" value="NZ_CP064654.1"/>
</dbReference>
<evidence type="ECO:0000256" key="1">
    <source>
        <dbReference type="SAM" id="MobiDB-lite"/>
    </source>
</evidence>
<sequence>MYEGHFNRAGFPETRDGADLRRFQWTDLVARIAATRDLREEFARIEAGFGAFAEVRREGNEKGKCPGNHEASGHGKATGLSLGSAASDAVHGDREKK</sequence>
<gene>
    <name evidence="2" type="ORF">IRL76_12485</name>
</gene>
<dbReference type="AlphaFoldDB" id="A0A7S8F1S4"/>
<accession>A0A7S8F1S4</accession>
<reference evidence="2 3" key="1">
    <citation type="submission" date="2020-11" db="EMBL/GenBank/DDBJ databases">
        <title>The genome sequence of Erythrobacter sp. 6D36.</title>
        <authorList>
            <person name="Liu Y."/>
        </authorList>
    </citation>
    <scope>NUCLEOTIDE SEQUENCE [LARGE SCALE GENOMIC DNA]</scope>
    <source>
        <strain evidence="2 3">6D36</strain>
    </source>
</reference>
<dbReference type="KEGG" id="qso:IRL76_12485"/>
<protein>
    <submittedName>
        <fullName evidence="2">Uncharacterized protein</fullName>
    </submittedName>
</protein>
<evidence type="ECO:0000313" key="3">
    <source>
        <dbReference type="Proteomes" id="UP000594459"/>
    </source>
</evidence>
<organism evidence="2 3">
    <name type="scientific">Qipengyuania soli</name>
    <dbReference type="NCBI Taxonomy" id="2782568"/>
    <lineage>
        <taxon>Bacteria</taxon>
        <taxon>Pseudomonadati</taxon>
        <taxon>Pseudomonadota</taxon>
        <taxon>Alphaproteobacteria</taxon>
        <taxon>Sphingomonadales</taxon>
        <taxon>Erythrobacteraceae</taxon>
        <taxon>Qipengyuania</taxon>
    </lineage>
</organism>
<keyword evidence="3" id="KW-1185">Reference proteome</keyword>
<evidence type="ECO:0000313" key="2">
    <source>
        <dbReference type="EMBL" id="QPC98645.1"/>
    </source>
</evidence>
<proteinExistence type="predicted"/>
<dbReference type="Proteomes" id="UP000594459">
    <property type="component" value="Chromosome"/>
</dbReference>
<name>A0A7S8F1S4_9SPHN</name>
<feature type="region of interest" description="Disordered" evidence="1">
    <location>
        <begin position="58"/>
        <end position="97"/>
    </location>
</feature>